<organism evidence="1 2">
    <name type="scientific">Sphingobacterium kyonggiense</name>
    <dbReference type="NCBI Taxonomy" id="714075"/>
    <lineage>
        <taxon>Bacteria</taxon>
        <taxon>Pseudomonadati</taxon>
        <taxon>Bacteroidota</taxon>
        <taxon>Sphingobacteriia</taxon>
        <taxon>Sphingobacteriales</taxon>
        <taxon>Sphingobacteriaceae</taxon>
        <taxon>Sphingobacterium</taxon>
    </lineage>
</organism>
<dbReference type="CDD" id="cd05483">
    <property type="entry name" value="retropepsin_like_bacteria"/>
    <property type="match status" value="1"/>
</dbReference>
<dbReference type="RefSeq" id="WP_344674474.1">
    <property type="nucleotide sequence ID" value="NZ_BAAAZI010000007.1"/>
</dbReference>
<dbReference type="InterPro" id="IPR021109">
    <property type="entry name" value="Peptidase_aspartic_dom_sf"/>
</dbReference>
<protein>
    <recommendedName>
        <fullName evidence="3">Aspartyl protease</fullName>
    </recommendedName>
</protein>
<dbReference type="Gene3D" id="2.40.70.10">
    <property type="entry name" value="Acid Proteases"/>
    <property type="match status" value="1"/>
</dbReference>
<dbReference type="InterPro" id="IPR034122">
    <property type="entry name" value="Retropepsin-like_bacterial"/>
</dbReference>
<evidence type="ECO:0000313" key="1">
    <source>
        <dbReference type="EMBL" id="GAA4140214.1"/>
    </source>
</evidence>
<sequence length="150" mass="16907">MHKIPFERINLQADGYHIITEVRLFDKTFKLVIDTGASKTVLDKTTLLESGIAEDNFENTDILSTGLGTNSMESFMLTIPEIKLQDWNIKNFTVAVLDLSSINFAYNQIGLEPVIGVLGGDILQQYGAIIDYKKQTLTLNQRKLSLNNRR</sequence>
<name>A0ABP7YRJ4_9SPHI</name>
<accession>A0ABP7YRJ4</accession>
<dbReference type="Pfam" id="PF13650">
    <property type="entry name" value="Asp_protease_2"/>
    <property type="match status" value="1"/>
</dbReference>
<evidence type="ECO:0008006" key="3">
    <source>
        <dbReference type="Google" id="ProtNLM"/>
    </source>
</evidence>
<dbReference type="PROSITE" id="PS00141">
    <property type="entry name" value="ASP_PROTEASE"/>
    <property type="match status" value="1"/>
</dbReference>
<comment type="caution">
    <text evidence="1">The sequence shown here is derived from an EMBL/GenBank/DDBJ whole genome shotgun (WGS) entry which is preliminary data.</text>
</comment>
<evidence type="ECO:0000313" key="2">
    <source>
        <dbReference type="Proteomes" id="UP001500101"/>
    </source>
</evidence>
<dbReference type="InterPro" id="IPR001969">
    <property type="entry name" value="Aspartic_peptidase_AS"/>
</dbReference>
<gene>
    <name evidence="1" type="ORF">GCM10022216_19110</name>
</gene>
<dbReference type="Proteomes" id="UP001500101">
    <property type="component" value="Unassembled WGS sequence"/>
</dbReference>
<proteinExistence type="predicted"/>
<dbReference type="SUPFAM" id="SSF50630">
    <property type="entry name" value="Acid proteases"/>
    <property type="match status" value="1"/>
</dbReference>
<reference evidence="2" key="1">
    <citation type="journal article" date="2019" name="Int. J. Syst. Evol. Microbiol.">
        <title>The Global Catalogue of Microorganisms (GCM) 10K type strain sequencing project: providing services to taxonomists for standard genome sequencing and annotation.</title>
        <authorList>
            <consortium name="The Broad Institute Genomics Platform"/>
            <consortium name="The Broad Institute Genome Sequencing Center for Infectious Disease"/>
            <person name="Wu L."/>
            <person name="Ma J."/>
        </authorList>
    </citation>
    <scope>NUCLEOTIDE SEQUENCE [LARGE SCALE GENOMIC DNA]</scope>
    <source>
        <strain evidence="2">JCM 16704</strain>
    </source>
</reference>
<dbReference type="EMBL" id="BAAAZI010000007">
    <property type="protein sequence ID" value="GAA4140214.1"/>
    <property type="molecule type" value="Genomic_DNA"/>
</dbReference>
<keyword evidence="2" id="KW-1185">Reference proteome</keyword>